<dbReference type="EMBL" id="JALJOV010000165">
    <property type="protein sequence ID" value="KAK9866395.1"/>
    <property type="molecule type" value="Genomic_DNA"/>
</dbReference>
<keyword evidence="2" id="KW-0812">Transmembrane</keyword>
<evidence type="ECO:0000313" key="4">
    <source>
        <dbReference type="Proteomes" id="UP001485043"/>
    </source>
</evidence>
<feature type="transmembrane region" description="Helical" evidence="2">
    <location>
        <begin position="140"/>
        <end position="165"/>
    </location>
</feature>
<comment type="caution">
    <text evidence="3">The sequence shown here is derived from an EMBL/GenBank/DDBJ whole genome shotgun (WGS) entry which is preliminary data.</text>
</comment>
<dbReference type="Proteomes" id="UP001485043">
    <property type="component" value="Unassembled WGS sequence"/>
</dbReference>
<keyword evidence="4" id="KW-1185">Reference proteome</keyword>
<feature type="region of interest" description="Disordered" evidence="1">
    <location>
        <begin position="1"/>
        <end position="22"/>
    </location>
</feature>
<feature type="transmembrane region" description="Helical" evidence="2">
    <location>
        <begin position="235"/>
        <end position="253"/>
    </location>
</feature>
<name>A0AAW1T9Z8_9CHLO</name>
<evidence type="ECO:0000256" key="2">
    <source>
        <dbReference type="SAM" id="Phobius"/>
    </source>
</evidence>
<organism evidence="3 4">
    <name type="scientific">Apatococcus fuscideae</name>
    <dbReference type="NCBI Taxonomy" id="2026836"/>
    <lineage>
        <taxon>Eukaryota</taxon>
        <taxon>Viridiplantae</taxon>
        <taxon>Chlorophyta</taxon>
        <taxon>core chlorophytes</taxon>
        <taxon>Trebouxiophyceae</taxon>
        <taxon>Chlorellales</taxon>
        <taxon>Chlorellaceae</taxon>
        <taxon>Apatococcus</taxon>
    </lineage>
</organism>
<dbReference type="AlphaFoldDB" id="A0AAW1T9Z8"/>
<feature type="compositionally biased region" description="Polar residues" evidence="1">
    <location>
        <begin position="1"/>
        <end position="11"/>
    </location>
</feature>
<accession>A0AAW1T9Z8</accession>
<evidence type="ECO:0000313" key="3">
    <source>
        <dbReference type="EMBL" id="KAK9866395.1"/>
    </source>
</evidence>
<sequence>MSAASEPSDSLSVKRRASQTVGTIKRLTQVRTALGAMIPKPKKRKASSKEAEIARRQRRSGTSQPDRPLRLRLRCHQGSNDQPTSHSFSVVLTLVNTEEFREAANFANEVSKRVLLDGVEDESSEILANTEATICELLKLIFWMLCYLSLMAAYILCSAVGQPLAGRFILHLVPTRVMMLASLAFNFLAVAGFSCLIWNAAAGLYPLAADPLPLSMQQSYAKFEEEFPSIRVLRISNFVAVLAICTWFAMRVWPY</sequence>
<keyword evidence="2" id="KW-0472">Membrane</keyword>
<keyword evidence="2" id="KW-1133">Transmembrane helix</keyword>
<reference evidence="3 4" key="1">
    <citation type="journal article" date="2024" name="Nat. Commun.">
        <title>Phylogenomics reveals the evolutionary origins of lichenization in chlorophyte algae.</title>
        <authorList>
            <person name="Puginier C."/>
            <person name="Libourel C."/>
            <person name="Otte J."/>
            <person name="Skaloud P."/>
            <person name="Haon M."/>
            <person name="Grisel S."/>
            <person name="Petersen M."/>
            <person name="Berrin J.G."/>
            <person name="Delaux P.M."/>
            <person name="Dal Grande F."/>
            <person name="Keller J."/>
        </authorList>
    </citation>
    <scope>NUCLEOTIDE SEQUENCE [LARGE SCALE GENOMIC DNA]</scope>
    <source>
        <strain evidence="3 4">SAG 2523</strain>
    </source>
</reference>
<evidence type="ECO:0000256" key="1">
    <source>
        <dbReference type="SAM" id="MobiDB-lite"/>
    </source>
</evidence>
<proteinExistence type="predicted"/>
<feature type="transmembrane region" description="Helical" evidence="2">
    <location>
        <begin position="177"/>
        <end position="201"/>
    </location>
</feature>
<protein>
    <submittedName>
        <fullName evidence="3">Uncharacterized protein</fullName>
    </submittedName>
</protein>
<gene>
    <name evidence="3" type="ORF">WJX84_007590</name>
</gene>
<feature type="region of interest" description="Disordered" evidence="1">
    <location>
        <begin position="36"/>
        <end position="67"/>
    </location>
</feature>